<proteinExistence type="predicted"/>
<sequence length="172" mass="19239">MKSRQLLLLILVTAGCVTIPEFGDAPAIYYNGISQSTEVDASGKKIKERVTVMIDFEDGDGDLGASPEEYSDPVFRARYGNRGNYELVTVTRALDGTWSERIADVDSAKWMPLLKPTKTKGPIKGKLDFNAYWPYGNSTQPIEIKYKVRIRDRALNVSNQIETDVITVPGYR</sequence>
<reference evidence="1 2" key="1">
    <citation type="submission" date="2019-05" db="EMBL/GenBank/DDBJ databases">
        <authorList>
            <person name="Qu J.-H."/>
        </authorList>
    </citation>
    <scope>NUCLEOTIDE SEQUENCE [LARGE SCALE GENOMIC DNA]</scope>
    <source>
        <strain evidence="1 2">T17</strain>
    </source>
</reference>
<dbReference type="PROSITE" id="PS51257">
    <property type="entry name" value="PROKAR_LIPOPROTEIN"/>
    <property type="match status" value="1"/>
</dbReference>
<protein>
    <submittedName>
        <fullName evidence="1">Uncharacterized protein</fullName>
    </submittedName>
</protein>
<dbReference type="EMBL" id="VCEJ01000002">
    <property type="protein sequence ID" value="TLV03404.1"/>
    <property type="molecule type" value="Genomic_DNA"/>
</dbReference>
<dbReference type="OrthoDB" id="980982at2"/>
<name>A0A5R9L494_9BACT</name>
<keyword evidence="2" id="KW-1185">Reference proteome</keyword>
<comment type="caution">
    <text evidence="1">The sequence shown here is derived from an EMBL/GenBank/DDBJ whole genome shotgun (WGS) entry which is preliminary data.</text>
</comment>
<organism evidence="1 2">
    <name type="scientific">Dyadobacter luticola</name>
    <dbReference type="NCBI Taxonomy" id="1979387"/>
    <lineage>
        <taxon>Bacteria</taxon>
        <taxon>Pseudomonadati</taxon>
        <taxon>Bacteroidota</taxon>
        <taxon>Cytophagia</taxon>
        <taxon>Cytophagales</taxon>
        <taxon>Spirosomataceae</taxon>
        <taxon>Dyadobacter</taxon>
    </lineage>
</organism>
<dbReference type="AlphaFoldDB" id="A0A5R9L494"/>
<gene>
    <name evidence="1" type="ORF">FEN17_07305</name>
</gene>
<evidence type="ECO:0000313" key="1">
    <source>
        <dbReference type="EMBL" id="TLV03404.1"/>
    </source>
</evidence>
<accession>A0A5R9L494</accession>
<evidence type="ECO:0000313" key="2">
    <source>
        <dbReference type="Proteomes" id="UP000306402"/>
    </source>
</evidence>
<dbReference type="RefSeq" id="WP_138364612.1">
    <property type="nucleotide sequence ID" value="NZ_VCEJ01000002.1"/>
</dbReference>
<dbReference type="Proteomes" id="UP000306402">
    <property type="component" value="Unassembled WGS sequence"/>
</dbReference>